<evidence type="ECO:0000256" key="1">
    <source>
        <dbReference type="ARBA" id="ARBA00005964"/>
    </source>
</evidence>
<proteinExistence type="inferred from homology"/>
<evidence type="ECO:0000256" key="3">
    <source>
        <dbReference type="RuleBase" id="RU361235"/>
    </source>
</evidence>
<feature type="domain" description="Carboxylesterase type B" evidence="4">
    <location>
        <begin position="26"/>
        <end position="543"/>
    </location>
</feature>
<dbReference type="InterPro" id="IPR050309">
    <property type="entry name" value="Type-B_Carboxylest/Lipase"/>
</dbReference>
<dbReference type="PANTHER" id="PTHR11559">
    <property type="entry name" value="CARBOXYLESTERASE"/>
    <property type="match status" value="1"/>
</dbReference>
<evidence type="ECO:0000313" key="6">
    <source>
        <dbReference type="Proteomes" id="UP000813444"/>
    </source>
</evidence>
<dbReference type="Pfam" id="PF00135">
    <property type="entry name" value="COesterase"/>
    <property type="match status" value="1"/>
</dbReference>
<dbReference type="AlphaFoldDB" id="A0A8K0T4F9"/>
<evidence type="ECO:0000313" key="5">
    <source>
        <dbReference type="EMBL" id="KAH7329658.1"/>
    </source>
</evidence>
<dbReference type="OrthoDB" id="408631at2759"/>
<dbReference type="Gene3D" id="3.40.50.1820">
    <property type="entry name" value="alpha/beta hydrolase"/>
    <property type="match status" value="1"/>
</dbReference>
<protein>
    <recommendedName>
        <fullName evidence="3">Carboxylic ester hydrolase</fullName>
        <ecNumber evidence="3">3.1.1.-</ecNumber>
    </recommendedName>
</protein>
<keyword evidence="2 3" id="KW-0378">Hydrolase</keyword>
<sequence length="585" mass="64274">MVSSTLLASLSLGLSALVQGRCDSKKPIVTVKNGTYYGIHNAELNQDFFLGMPFAKEPQRFALAVGLDSAWQGKRPATEYPRHCYGYGTDQIGYEESEDCLYINVIRPAATPQDAKLPVAVWIYGGGLTQGGSADRRYNMSFFVENSVAQGTPIIGVSFNYRLSVFGFLNGKEAEEAGVTNIGFRDQRLALRWINENINAFGGDKDAVTIFGESAGAESVTAQVFAYKGQHDGLFRSAAAQSGFGSMIWRQPGGFNATEAQQATYDTLVQRVPACAQLVGTSASLDCLRALPFRELNQALNYTGNGPGTWVPVLDGDFFVDYPHNQLIRGEFAKVPILIGTNTDEGAGSFGQRRGPNGTGINSDEDMRFALRSVFPPLAANTTGKTIEQLVDEVMYLYPNIQRVGIPSLERWPHVIQEGDEYANRLGLQFRRGASFFGDLWMQYARRRANLAWSTHGIKSYSYRFDVQYRYGGETNYGQVAFVFNNLNGNGYAINPFGGSDAEYIVPAKALSNTMNRAWINFFVSQDPNLDNTTDAAWPAYDAAASGGLGRNIVFDLDGAHSEWDDHRTEGINWFIENALAVFGS</sequence>
<name>A0A8K0T4F9_9HYPO</name>
<dbReference type="EC" id="3.1.1.-" evidence="3"/>
<dbReference type="PROSITE" id="PS00941">
    <property type="entry name" value="CARBOXYLESTERASE_B_2"/>
    <property type="match status" value="1"/>
</dbReference>
<keyword evidence="3" id="KW-0732">Signal</keyword>
<dbReference type="PROSITE" id="PS00122">
    <property type="entry name" value="CARBOXYLESTERASE_B_1"/>
    <property type="match status" value="1"/>
</dbReference>
<dbReference type="SUPFAM" id="SSF53474">
    <property type="entry name" value="alpha/beta-Hydrolases"/>
    <property type="match status" value="1"/>
</dbReference>
<reference evidence="5" key="1">
    <citation type="journal article" date="2021" name="Nat. Commun.">
        <title>Genetic determinants of endophytism in the Arabidopsis root mycobiome.</title>
        <authorList>
            <person name="Mesny F."/>
            <person name="Miyauchi S."/>
            <person name="Thiergart T."/>
            <person name="Pickel B."/>
            <person name="Atanasova L."/>
            <person name="Karlsson M."/>
            <person name="Huettel B."/>
            <person name="Barry K.W."/>
            <person name="Haridas S."/>
            <person name="Chen C."/>
            <person name="Bauer D."/>
            <person name="Andreopoulos W."/>
            <person name="Pangilinan J."/>
            <person name="LaButti K."/>
            <person name="Riley R."/>
            <person name="Lipzen A."/>
            <person name="Clum A."/>
            <person name="Drula E."/>
            <person name="Henrissat B."/>
            <person name="Kohler A."/>
            <person name="Grigoriev I.V."/>
            <person name="Martin F.M."/>
            <person name="Hacquard S."/>
        </authorList>
    </citation>
    <scope>NUCLEOTIDE SEQUENCE</scope>
    <source>
        <strain evidence="5">MPI-CAGE-CH-0235</strain>
    </source>
</reference>
<dbReference type="InterPro" id="IPR019826">
    <property type="entry name" value="Carboxylesterase_B_AS"/>
</dbReference>
<comment type="similarity">
    <text evidence="1 3">Belongs to the type-B carboxylesterase/lipase family.</text>
</comment>
<evidence type="ECO:0000259" key="4">
    <source>
        <dbReference type="Pfam" id="PF00135"/>
    </source>
</evidence>
<feature type="chain" id="PRO_5035490388" description="Carboxylic ester hydrolase" evidence="3">
    <location>
        <begin position="21"/>
        <end position="585"/>
    </location>
</feature>
<organism evidence="5 6">
    <name type="scientific">Stachybotrys elegans</name>
    <dbReference type="NCBI Taxonomy" id="80388"/>
    <lineage>
        <taxon>Eukaryota</taxon>
        <taxon>Fungi</taxon>
        <taxon>Dikarya</taxon>
        <taxon>Ascomycota</taxon>
        <taxon>Pezizomycotina</taxon>
        <taxon>Sordariomycetes</taxon>
        <taxon>Hypocreomycetidae</taxon>
        <taxon>Hypocreales</taxon>
        <taxon>Stachybotryaceae</taxon>
        <taxon>Stachybotrys</taxon>
    </lineage>
</organism>
<comment type="caution">
    <text evidence="5">The sequence shown here is derived from an EMBL/GenBank/DDBJ whole genome shotgun (WGS) entry which is preliminary data.</text>
</comment>
<keyword evidence="6" id="KW-1185">Reference proteome</keyword>
<feature type="signal peptide" evidence="3">
    <location>
        <begin position="1"/>
        <end position="20"/>
    </location>
</feature>
<dbReference type="InterPro" id="IPR029058">
    <property type="entry name" value="AB_hydrolase_fold"/>
</dbReference>
<dbReference type="Proteomes" id="UP000813444">
    <property type="component" value="Unassembled WGS sequence"/>
</dbReference>
<dbReference type="InterPro" id="IPR002018">
    <property type="entry name" value="CarbesteraseB"/>
</dbReference>
<dbReference type="EMBL" id="JAGPNK010000001">
    <property type="protein sequence ID" value="KAH7329658.1"/>
    <property type="molecule type" value="Genomic_DNA"/>
</dbReference>
<accession>A0A8K0T4F9</accession>
<dbReference type="InterPro" id="IPR019819">
    <property type="entry name" value="Carboxylesterase_B_CS"/>
</dbReference>
<dbReference type="GO" id="GO:0016787">
    <property type="term" value="F:hydrolase activity"/>
    <property type="evidence" value="ECO:0007669"/>
    <property type="project" value="UniProtKB-KW"/>
</dbReference>
<gene>
    <name evidence="5" type="ORF">B0I35DRAFT_448665</name>
</gene>
<evidence type="ECO:0000256" key="2">
    <source>
        <dbReference type="ARBA" id="ARBA00022801"/>
    </source>
</evidence>